<dbReference type="PANTHER" id="PTHR47506">
    <property type="entry name" value="TRANSCRIPTIONAL REGULATORY PROTEIN"/>
    <property type="match status" value="1"/>
</dbReference>
<evidence type="ECO:0000313" key="8">
    <source>
        <dbReference type="EMBL" id="NKT79615.1"/>
    </source>
</evidence>
<feature type="region of interest" description="Disordered" evidence="6">
    <location>
        <begin position="34"/>
        <end position="55"/>
    </location>
</feature>
<dbReference type="Proteomes" id="UP000608063">
    <property type="component" value="Unassembled WGS sequence"/>
</dbReference>
<evidence type="ECO:0000313" key="9">
    <source>
        <dbReference type="EMBL" id="NKW43138.1"/>
    </source>
</evidence>
<dbReference type="InterPro" id="IPR009057">
    <property type="entry name" value="Homeodomain-like_sf"/>
</dbReference>
<keyword evidence="1" id="KW-0678">Repressor</keyword>
<dbReference type="EMBL" id="WVBC01000030">
    <property type="protein sequence ID" value="NKT79615.1"/>
    <property type="molecule type" value="Genomic_DNA"/>
</dbReference>
<sequence length="245" mass="26556">MGTDGQLADHWTDNIVARGAALSDERKLALRRTLSDPEQGRNAMASTRKQEISEETQRRLVAAATELAAERGASAMSIQAVADLSGISRGSVAWHFGSKDGLIRAVVEASFQWALAELRDNLAAAPEQGVAALIEANLAIMSRPEARIFATILLEATSKDSPVRDTYAEQYRALRRYYADYLRSVSAPVADPDAMAVALLGGTLGINIQHRLDPQHVDRRSAVTVLEAVYTRALTKTDNDAEVPD</sequence>
<dbReference type="Proteomes" id="UP000603463">
    <property type="component" value="Unassembled WGS sequence"/>
</dbReference>
<proteinExistence type="predicted"/>
<feature type="DNA-binding region" description="H-T-H motif" evidence="5">
    <location>
        <begin position="77"/>
        <end position="96"/>
    </location>
</feature>
<dbReference type="InterPro" id="IPR039538">
    <property type="entry name" value="BetI_C"/>
</dbReference>
<gene>
    <name evidence="8" type="ORF">GS882_16025</name>
    <name evidence="9" type="ORF">GS947_16385</name>
</gene>
<reference evidence="8" key="1">
    <citation type="journal article" date="2020" name="Environ. Microbiol.">
        <title>The novel and transferable erm(51) gene confers Macrolides, Lincosamides, and Streptogramins B (MLSB) resistance to clonal Rhodococcus equi in the environment.</title>
        <authorList>
            <person name="Huber L."/>
            <person name="Giguere S."/>
            <person name="Slovis N.M."/>
            <person name="Alvarez-Narvaez S."/>
            <person name="Hart K.A."/>
            <person name="Greiter M."/>
            <person name="Morris E.R.A."/>
            <person name="Cohen N.D."/>
        </authorList>
    </citation>
    <scope>NUCLEOTIDE SEQUENCE</scope>
    <source>
        <strain evidence="8">Lh_116_1</strain>
        <strain evidence="9">Lh_16_1</strain>
    </source>
</reference>
<evidence type="ECO:0000256" key="3">
    <source>
        <dbReference type="ARBA" id="ARBA00023125"/>
    </source>
</evidence>
<keyword evidence="2" id="KW-0805">Transcription regulation</keyword>
<dbReference type="SUPFAM" id="SSF46689">
    <property type="entry name" value="Homeodomain-like"/>
    <property type="match status" value="1"/>
</dbReference>
<keyword evidence="4" id="KW-0804">Transcription</keyword>
<dbReference type="AlphaFoldDB" id="A0A9Q4ZNH1"/>
<organism evidence="8 10">
    <name type="scientific">Rhodococcus hoagii</name>
    <name type="common">Corynebacterium equii</name>
    <dbReference type="NCBI Taxonomy" id="43767"/>
    <lineage>
        <taxon>Bacteria</taxon>
        <taxon>Bacillati</taxon>
        <taxon>Actinomycetota</taxon>
        <taxon>Actinomycetes</taxon>
        <taxon>Mycobacteriales</taxon>
        <taxon>Nocardiaceae</taxon>
        <taxon>Prescottella</taxon>
    </lineage>
</organism>
<protein>
    <submittedName>
        <fullName evidence="8">TetR family transcriptional regulator</fullName>
    </submittedName>
</protein>
<dbReference type="PROSITE" id="PS50977">
    <property type="entry name" value="HTH_TETR_2"/>
    <property type="match status" value="1"/>
</dbReference>
<evidence type="ECO:0000313" key="10">
    <source>
        <dbReference type="Proteomes" id="UP000603463"/>
    </source>
</evidence>
<dbReference type="Pfam" id="PF00440">
    <property type="entry name" value="TetR_N"/>
    <property type="match status" value="1"/>
</dbReference>
<evidence type="ECO:0000256" key="2">
    <source>
        <dbReference type="ARBA" id="ARBA00023015"/>
    </source>
</evidence>
<comment type="caution">
    <text evidence="8">The sequence shown here is derived from an EMBL/GenBank/DDBJ whole genome shotgun (WGS) entry which is preliminary data.</text>
</comment>
<name>A0A9Q4ZNH1_RHOHA</name>
<feature type="domain" description="HTH tetR-type" evidence="7">
    <location>
        <begin position="54"/>
        <end position="114"/>
    </location>
</feature>
<dbReference type="EMBL" id="WVDC01000007">
    <property type="protein sequence ID" value="NKW43138.1"/>
    <property type="molecule type" value="Genomic_DNA"/>
</dbReference>
<accession>A0A9Q4ZNH1</accession>
<dbReference type="GO" id="GO:0003677">
    <property type="term" value="F:DNA binding"/>
    <property type="evidence" value="ECO:0007669"/>
    <property type="project" value="UniProtKB-UniRule"/>
</dbReference>
<evidence type="ECO:0000256" key="6">
    <source>
        <dbReference type="SAM" id="MobiDB-lite"/>
    </source>
</evidence>
<dbReference type="Pfam" id="PF13977">
    <property type="entry name" value="TetR_C_6"/>
    <property type="match status" value="1"/>
</dbReference>
<dbReference type="PANTHER" id="PTHR47506:SF1">
    <property type="entry name" value="HTH-TYPE TRANSCRIPTIONAL REGULATOR YJDC"/>
    <property type="match status" value="1"/>
</dbReference>
<keyword evidence="3 5" id="KW-0238">DNA-binding</keyword>
<evidence type="ECO:0000256" key="5">
    <source>
        <dbReference type="PROSITE-ProRule" id="PRU00335"/>
    </source>
</evidence>
<dbReference type="PRINTS" id="PR00455">
    <property type="entry name" value="HTHTETR"/>
</dbReference>
<evidence type="ECO:0000256" key="4">
    <source>
        <dbReference type="ARBA" id="ARBA00023163"/>
    </source>
</evidence>
<evidence type="ECO:0000259" key="7">
    <source>
        <dbReference type="PROSITE" id="PS50977"/>
    </source>
</evidence>
<dbReference type="RefSeq" id="WP_175271804.1">
    <property type="nucleotide sequence ID" value="NZ_CP095477.1"/>
</dbReference>
<dbReference type="InterPro" id="IPR001647">
    <property type="entry name" value="HTH_TetR"/>
</dbReference>
<evidence type="ECO:0000256" key="1">
    <source>
        <dbReference type="ARBA" id="ARBA00022491"/>
    </source>
</evidence>
<dbReference type="SUPFAM" id="SSF48498">
    <property type="entry name" value="Tetracyclin repressor-like, C-terminal domain"/>
    <property type="match status" value="1"/>
</dbReference>
<dbReference type="Gene3D" id="1.10.357.10">
    <property type="entry name" value="Tetracycline Repressor, domain 2"/>
    <property type="match status" value="1"/>
</dbReference>
<dbReference type="InterPro" id="IPR036271">
    <property type="entry name" value="Tet_transcr_reg_TetR-rel_C_sf"/>
</dbReference>